<evidence type="ECO:0008006" key="3">
    <source>
        <dbReference type="Google" id="ProtNLM"/>
    </source>
</evidence>
<organism evidence="1 2">
    <name type="scientific">Pseudonocardia cypriaca</name>
    <dbReference type="NCBI Taxonomy" id="882449"/>
    <lineage>
        <taxon>Bacteria</taxon>
        <taxon>Bacillati</taxon>
        <taxon>Actinomycetota</taxon>
        <taxon>Actinomycetes</taxon>
        <taxon>Pseudonocardiales</taxon>
        <taxon>Pseudonocardiaceae</taxon>
        <taxon>Pseudonocardia</taxon>
    </lineage>
</organism>
<accession>A0A543FX98</accession>
<dbReference type="SUPFAM" id="SSF52091">
    <property type="entry name" value="SpoIIaa-like"/>
    <property type="match status" value="1"/>
</dbReference>
<dbReference type="InterPro" id="IPR036513">
    <property type="entry name" value="STAS_dom_sf"/>
</dbReference>
<comment type="caution">
    <text evidence="1">The sequence shown here is derived from an EMBL/GenBank/DDBJ whole genome shotgun (WGS) entry which is preliminary data.</text>
</comment>
<dbReference type="Proteomes" id="UP000319818">
    <property type="component" value="Unassembled WGS sequence"/>
</dbReference>
<protein>
    <recommendedName>
        <fullName evidence="3">Anti-anti-sigma factor</fullName>
    </recommendedName>
</protein>
<evidence type="ECO:0000313" key="2">
    <source>
        <dbReference type="Proteomes" id="UP000319818"/>
    </source>
</evidence>
<dbReference type="AlphaFoldDB" id="A0A543FX98"/>
<evidence type="ECO:0000313" key="1">
    <source>
        <dbReference type="EMBL" id="TQM38468.1"/>
    </source>
</evidence>
<gene>
    <name evidence="1" type="ORF">FB388_5707</name>
</gene>
<dbReference type="Gene3D" id="3.30.750.24">
    <property type="entry name" value="STAS domain"/>
    <property type="match status" value="1"/>
</dbReference>
<sequence length="136" mass="14488">MGRQIFRVDRVGGAGSDDAVVTVLTAEVDLDLNTEQAAQRELARLVGADPVVVDVSAVFVAVVGLRLLLSCIQQVRRSGRPAELIVNPHLRRVACIVGHRPDELRLTLPDALAHVRAARGSRQVSATADSGGDRHG</sequence>
<proteinExistence type="predicted"/>
<reference evidence="1 2" key="1">
    <citation type="submission" date="2019-06" db="EMBL/GenBank/DDBJ databases">
        <title>Sequencing the genomes of 1000 actinobacteria strains.</title>
        <authorList>
            <person name="Klenk H.-P."/>
        </authorList>
    </citation>
    <scope>NUCLEOTIDE SEQUENCE [LARGE SCALE GENOMIC DNA]</scope>
    <source>
        <strain evidence="1 2">DSM 45511</strain>
    </source>
</reference>
<name>A0A543FX98_9PSEU</name>
<keyword evidence="2" id="KW-1185">Reference proteome</keyword>
<dbReference type="EMBL" id="VFPH01000002">
    <property type="protein sequence ID" value="TQM38468.1"/>
    <property type="molecule type" value="Genomic_DNA"/>
</dbReference>